<dbReference type="Pfam" id="PF00512">
    <property type="entry name" value="HisKA"/>
    <property type="match status" value="1"/>
</dbReference>
<dbReference type="CDD" id="cd00082">
    <property type="entry name" value="HisKA"/>
    <property type="match status" value="1"/>
</dbReference>
<dbReference type="InterPro" id="IPR013767">
    <property type="entry name" value="PAS_fold"/>
</dbReference>
<comment type="catalytic activity">
    <reaction evidence="1">
        <text>ATP + protein L-histidine = ADP + protein N-phospho-L-histidine.</text>
        <dbReference type="EC" id="2.7.13.3"/>
    </reaction>
</comment>
<evidence type="ECO:0000256" key="17">
    <source>
        <dbReference type="SAM" id="Phobius"/>
    </source>
</evidence>
<evidence type="ECO:0000256" key="6">
    <source>
        <dbReference type="ARBA" id="ARBA00012438"/>
    </source>
</evidence>
<name>A0A1G5RZ87_9FIRM</name>
<dbReference type="Pfam" id="PF09084">
    <property type="entry name" value="NMT1"/>
    <property type="match status" value="1"/>
</dbReference>
<dbReference type="InterPro" id="IPR036097">
    <property type="entry name" value="HisK_dim/P_sf"/>
</dbReference>
<keyword evidence="17" id="KW-0812">Transmembrane</keyword>
<dbReference type="AlphaFoldDB" id="A0A1G5RZ87"/>
<reference evidence="21 22" key="1">
    <citation type="submission" date="2016-10" db="EMBL/GenBank/DDBJ databases">
        <authorList>
            <person name="de Groot N.N."/>
        </authorList>
    </citation>
    <scope>NUCLEOTIDE SEQUENCE [LARGE SCALE GENOMIC DNA]</scope>
    <source>
        <strain evidence="21 22">DSM 2784</strain>
    </source>
</reference>
<dbReference type="GO" id="GO:0000155">
    <property type="term" value="F:phosphorelay sensor kinase activity"/>
    <property type="evidence" value="ECO:0007669"/>
    <property type="project" value="InterPro"/>
</dbReference>
<keyword evidence="22" id="KW-1185">Reference proteome</keyword>
<dbReference type="InterPro" id="IPR036890">
    <property type="entry name" value="HATPase_C_sf"/>
</dbReference>
<dbReference type="SMART" id="SM00388">
    <property type="entry name" value="HisKA"/>
    <property type="match status" value="1"/>
</dbReference>
<dbReference type="STRING" id="1120920.SAMN03080599_01579"/>
<dbReference type="PANTHER" id="PTHR31528:SF1">
    <property type="entry name" value="4-AMINO-5-HYDROXYMETHYL-2-METHYLPYRIMIDINE PHOSPHATE SYNTHASE THI11-RELATED"/>
    <property type="match status" value="1"/>
</dbReference>
<dbReference type="PROSITE" id="PS50113">
    <property type="entry name" value="PAC"/>
    <property type="match status" value="1"/>
</dbReference>
<dbReference type="Pfam" id="PF00989">
    <property type="entry name" value="PAS"/>
    <property type="match status" value="1"/>
</dbReference>
<evidence type="ECO:0000313" key="21">
    <source>
        <dbReference type="EMBL" id="SCZ79070.1"/>
    </source>
</evidence>
<dbReference type="GO" id="GO:0006355">
    <property type="term" value="P:regulation of DNA-templated transcription"/>
    <property type="evidence" value="ECO:0007669"/>
    <property type="project" value="InterPro"/>
</dbReference>
<evidence type="ECO:0000259" key="19">
    <source>
        <dbReference type="PROSITE" id="PS50112"/>
    </source>
</evidence>
<dbReference type="PROSITE" id="PS50109">
    <property type="entry name" value="HIS_KIN"/>
    <property type="match status" value="1"/>
</dbReference>
<keyword evidence="17" id="KW-1133">Transmembrane helix</keyword>
<evidence type="ECO:0000259" key="18">
    <source>
        <dbReference type="PROSITE" id="PS50109"/>
    </source>
</evidence>
<evidence type="ECO:0000256" key="9">
    <source>
        <dbReference type="ARBA" id="ARBA00022723"/>
    </source>
</evidence>
<evidence type="ECO:0000256" key="2">
    <source>
        <dbReference type="ARBA" id="ARBA00003469"/>
    </source>
</evidence>
<dbReference type="Gene3D" id="1.10.287.130">
    <property type="match status" value="1"/>
</dbReference>
<dbReference type="GO" id="GO:0009228">
    <property type="term" value="P:thiamine biosynthetic process"/>
    <property type="evidence" value="ECO:0007669"/>
    <property type="project" value="UniProtKB-KW"/>
</dbReference>
<keyword evidence="11" id="KW-0663">Pyridoxal phosphate</keyword>
<dbReference type="InterPro" id="IPR005467">
    <property type="entry name" value="His_kinase_dom"/>
</dbReference>
<dbReference type="InterPro" id="IPR000014">
    <property type="entry name" value="PAS"/>
</dbReference>
<dbReference type="InterPro" id="IPR003594">
    <property type="entry name" value="HATPase_dom"/>
</dbReference>
<dbReference type="CDD" id="cd00130">
    <property type="entry name" value="PAS"/>
    <property type="match status" value="1"/>
</dbReference>
<evidence type="ECO:0000256" key="16">
    <source>
        <dbReference type="ARBA" id="ARBA00048179"/>
    </source>
</evidence>
<dbReference type="Proteomes" id="UP000199208">
    <property type="component" value="Unassembled WGS sequence"/>
</dbReference>
<keyword evidence="8" id="KW-0808">Transferase</keyword>
<dbReference type="PRINTS" id="PR00344">
    <property type="entry name" value="BCTRLSENSOR"/>
</dbReference>
<dbReference type="SUPFAM" id="SSF53850">
    <property type="entry name" value="Periplasmic binding protein-like II"/>
    <property type="match status" value="1"/>
</dbReference>
<evidence type="ECO:0000256" key="10">
    <source>
        <dbReference type="ARBA" id="ARBA00022777"/>
    </source>
</evidence>
<dbReference type="InterPro" id="IPR015168">
    <property type="entry name" value="SsuA/THI5"/>
</dbReference>
<evidence type="ECO:0000313" key="22">
    <source>
        <dbReference type="Proteomes" id="UP000199208"/>
    </source>
</evidence>
<dbReference type="RefSeq" id="WP_092590356.1">
    <property type="nucleotide sequence ID" value="NZ_FMWL01000006.1"/>
</dbReference>
<dbReference type="EC" id="2.7.13.3" evidence="6"/>
<dbReference type="OrthoDB" id="9815602at2"/>
<evidence type="ECO:0000256" key="13">
    <source>
        <dbReference type="ARBA" id="ARBA00023004"/>
    </source>
</evidence>
<comment type="similarity">
    <text evidence="4">Belongs to the NMT1/THI5 family.</text>
</comment>
<comment type="subunit">
    <text evidence="5">Homodimer.</text>
</comment>
<keyword evidence="13" id="KW-0408">Iron</keyword>
<dbReference type="Pfam" id="PF02518">
    <property type="entry name" value="HATPase_c"/>
    <property type="match status" value="1"/>
</dbReference>
<dbReference type="InterPro" id="IPR035965">
    <property type="entry name" value="PAS-like_dom_sf"/>
</dbReference>
<keyword evidence="9" id="KW-0479">Metal-binding</keyword>
<comment type="catalytic activity">
    <reaction evidence="16">
        <text>N(6)-(pyridoxal phosphate)-L-lysyl-[4-amino-5-hydroxymethyl-2-methylpyrimidine phosphate synthase] + L-histidyl-[4-amino-5-hydroxymethyl-2-methylpyrimidine phosphate synthase] + 2 Fe(3+) + 4 H2O = L-lysyl-[4-amino-5-hydroxymethyl-2-methylpyrimidine phosphate synthase] + (2S)-2-amino-5-hydroxy-4-oxopentanoyl-[4-amino-5-hydroxymethyl-2-methylpyrimidine phosphate synthase] + 4-amino-2-methyl-5-(phosphooxymethyl)pyrimidine + 3-oxopropanoate + 2 Fe(2+) + 2 H(+)</text>
        <dbReference type="Rhea" id="RHEA:65756"/>
        <dbReference type="Rhea" id="RHEA-COMP:16892"/>
        <dbReference type="Rhea" id="RHEA-COMP:16893"/>
        <dbReference type="Rhea" id="RHEA-COMP:16894"/>
        <dbReference type="Rhea" id="RHEA-COMP:16895"/>
        <dbReference type="ChEBI" id="CHEBI:15377"/>
        <dbReference type="ChEBI" id="CHEBI:15378"/>
        <dbReference type="ChEBI" id="CHEBI:29033"/>
        <dbReference type="ChEBI" id="CHEBI:29034"/>
        <dbReference type="ChEBI" id="CHEBI:29969"/>
        <dbReference type="ChEBI" id="CHEBI:29979"/>
        <dbReference type="ChEBI" id="CHEBI:33190"/>
        <dbReference type="ChEBI" id="CHEBI:58354"/>
        <dbReference type="ChEBI" id="CHEBI:143915"/>
        <dbReference type="ChEBI" id="CHEBI:157692"/>
    </reaction>
    <physiologicalReaction direction="left-to-right" evidence="16">
        <dbReference type="Rhea" id="RHEA:65757"/>
    </physiologicalReaction>
</comment>
<comment type="function">
    <text evidence="2">Responsible for the formation of the pyrimidine heterocycle in the thiamine biosynthesis pathway. Catalyzes the formation of hydroxymethylpyrimidine phosphate (HMP-P) from histidine and pyridoxal phosphate (PLP). The protein uses PLP and the active site histidine to form HMP-P, generating an inactive enzyme. The enzyme can only undergo a single turnover, which suggests it is a suicide enzyme.</text>
</comment>
<feature type="domain" description="PAS" evidence="19">
    <location>
        <begin position="404"/>
        <end position="474"/>
    </location>
</feature>
<dbReference type="PROSITE" id="PS50112">
    <property type="entry name" value="PAS"/>
    <property type="match status" value="1"/>
</dbReference>
<evidence type="ECO:0000256" key="3">
    <source>
        <dbReference type="ARBA" id="ARBA00004948"/>
    </source>
</evidence>
<dbReference type="InterPro" id="IPR000700">
    <property type="entry name" value="PAS-assoc_C"/>
</dbReference>
<proteinExistence type="inferred from homology"/>
<evidence type="ECO:0000256" key="12">
    <source>
        <dbReference type="ARBA" id="ARBA00022977"/>
    </source>
</evidence>
<evidence type="ECO:0000256" key="8">
    <source>
        <dbReference type="ARBA" id="ARBA00022679"/>
    </source>
</evidence>
<dbReference type="NCBIfam" id="TIGR00229">
    <property type="entry name" value="sensory_box"/>
    <property type="match status" value="1"/>
</dbReference>
<feature type="transmembrane region" description="Helical" evidence="17">
    <location>
        <begin position="365"/>
        <end position="382"/>
    </location>
</feature>
<dbReference type="InterPro" id="IPR004358">
    <property type="entry name" value="Sig_transdc_His_kin-like_C"/>
</dbReference>
<dbReference type="Gene3D" id="3.30.565.10">
    <property type="entry name" value="Histidine kinase-like ATPase, C-terminal domain"/>
    <property type="match status" value="1"/>
</dbReference>
<dbReference type="GO" id="GO:0046872">
    <property type="term" value="F:metal ion binding"/>
    <property type="evidence" value="ECO:0007669"/>
    <property type="project" value="UniProtKB-KW"/>
</dbReference>
<keyword evidence="14" id="KW-0902">Two-component regulatory system</keyword>
<protein>
    <recommendedName>
        <fullName evidence="6">histidine kinase</fullName>
        <ecNumber evidence="6">2.7.13.3</ecNumber>
    </recommendedName>
    <alternativeName>
        <fullName evidence="15">Thiamine pyrimidine synthase</fullName>
    </alternativeName>
</protein>
<dbReference type="InterPro" id="IPR003661">
    <property type="entry name" value="HisK_dim/P_dom"/>
</dbReference>
<gene>
    <name evidence="21" type="ORF">SAMN03080599_01579</name>
</gene>
<evidence type="ECO:0000256" key="4">
    <source>
        <dbReference type="ARBA" id="ARBA00009406"/>
    </source>
</evidence>
<dbReference type="PANTHER" id="PTHR31528">
    <property type="entry name" value="4-AMINO-5-HYDROXYMETHYL-2-METHYLPYRIMIDINE PHOSPHATE SYNTHASE THI11-RELATED"/>
    <property type="match status" value="1"/>
</dbReference>
<organism evidence="21 22">
    <name type="scientific">Acidaminobacter hydrogenoformans DSM 2784</name>
    <dbReference type="NCBI Taxonomy" id="1120920"/>
    <lineage>
        <taxon>Bacteria</taxon>
        <taxon>Bacillati</taxon>
        <taxon>Bacillota</taxon>
        <taxon>Clostridia</taxon>
        <taxon>Peptostreptococcales</taxon>
        <taxon>Acidaminobacteraceae</taxon>
        <taxon>Acidaminobacter</taxon>
    </lineage>
</organism>
<keyword evidence="7" id="KW-0597">Phosphoprotein</keyword>
<evidence type="ECO:0000259" key="20">
    <source>
        <dbReference type="PROSITE" id="PS50113"/>
    </source>
</evidence>
<evidence type="ECO:0000256" key="14">
    <source>
        <dbReference type="ARBA" id="ARBA00023012"/>
    </source>
</evidence>
<evidence type="ECO:0000256" key="5">
    <source>
        <dbReference type="ARBA" id="ARBA00011738"/>
    </source>
</evidence>
<feature type="domain" description="PAC" evidence="20">
    <location>
        <begin position="478"/>
        <end position="530"/>
    </location>
</feature>
<dbReference type="InterPro" id="IPR027939">
    <property type="entry name" value="NMT1/THI5"/>
</dbReference>
<comment type="pathway">
    <text evidence="3">Cofactor biosynthesis; thiamine diphosphate biosynthesis.</text>
</comment>
<dbReference type="EMBL" id="FMWL01000006">
    <property type="protein sequence ID" value="SCZ79070.1"/>
    <property type="molecule type" value="Genomic_DNA"/>
</dbReference>
<accession>A0A1G5RZ87</accession>
<dbReference type="PROSITE" id="PS51257">
    <property type="entry name" value="PROKAR_LIPOPROTEIN"/>
    <property type="match status" value="1"/>
</dbReference>
<dbReference type="Gene3D" id="3.30.450.20">
    <property type="entry name" value="PAS domain"/>
    <property type="match status" value="1"/>
</dbReference>
<dbReference type="Gene3D" id="3.40.190.10">
    <property type="entry name" value="Periplasmic binding protein-like II"/>
    <property type="match status" value="2"/>
</dbReference>
<keyword evidence="17" id="KW-0472">Membrane</keyword>
<dbReference type="SMART" id="SM00387">
    <property type="entry name" value="HATPase_c"/>
    <property type="match status" value="1"/>
</dbReference>
<dbReference type="SUPFAM" id="SSF55785">
    <property type="entry name" value="PYP-like sensor domain (PAS domain)"/>
    <property type="match status" value="1"/>
</dbReference>
<evidence type="ECO:0000256" key="1">
    <source>
        <dbReference type="ARBA" id="ARBA00000085"/>
    </source>
</evidence>
<evidence type="ECO:0000256" key="15">
    <source>
        <dbReference type="ARBA" id="ARBA00033171"/>
    </source>
</evidence>
<sequence length="888" mass="99848">MFRHQKAQNTSALPMVLERLLLLLILLSAACLPLQPTFADHSAELDKVVLQLRWDPQFQFSGYYQALWQGYYEAAGLEVEIRHGFDENRQVLRPTEEVKDGRADFGIGTSDILLDMGASQLKIVASFFQKSPTEFYMLEEMPFEDLSDFNTLNVARRRDDTLDIELQAMLVSRGIMPNDDQLSDASMSIAFQDLLTGRFDVIPSYLGTMGYYAAKEGVGVRVIRPIDYGIDFYGDSLFTSARLATENPELVERFRSATIKGWEYALQFPVETSIAISSELPRVDMSLQEHTGYNRFQASVVQELMLYPVVAVGNLNPLRWDHMQQTLKELGFMAETYPIESILFDYDAIQEAKRIEAAEKRQGQIVSFVILLVVLFVLFLFVRNRELNDEIQERMKAEATLSRSYARHQSIFDNAVLAITMADENGIILQANGTWARQLGYPLEELIGMNILDLIAPSSRDQGKAELAALLEGRQEEIEFERTYIRKDGGLLYARVFMTRIKDPETDDMVNLAMIEDITRDFLEEEAVRRSEARFRAIVDDIAAEIGPEALRPLNAVALDATGRDRLSQKLEQINLELERLFKKELDENRQKEALIAHQGRLAATGEMVANIAHQWRQPLNNLALILSNLEDGYQYGDLQPDEFTKSIEKSKRLIKKMSETIDDFRDFLKPDSTPVVFSPLEEIETVLDLLEENLRFNKVKAAIHPNAAFRLSGSRQGFSQVLFNLVTNAIDAMSMAGVPMDRRFIDIELNAPEDCSCLEEGSTPLLEAPVLQEADACCEIVVRDSGPGVPESIREDVFNVYFTTKTGGKGTGLGLYIAKSIIENQFGGQLVLLDSQAGGASFAIRIPVKAMVSGDQRSAPTGAGTEEDAKLKELGGSRPLAQNYFMR</sequence>
<evidence type="ECO:0000256" key="7">
    <source>
        <dbReference type="ARBA" id="ARBA00022553"/>
    </source>
</evidence>
<dbReference type="SUPFAM" id="SSF55874">
    <property type="entry name" value="ATPase domain of HSP90 chaperone/DNA topoisomerase II/histidine kinase"/>
    <property type="match status" value="1"/>
</dbReference>
<dbReference type="SUPFAM" id="SSF47384">
    <property type="entry name" value="Homodimeric domain of signal transducing histidine kinase"/>
    <property type="match status" value="1"/>
</dbReference>
<evidence type="ECO:0000256" key="11">
    <source>
        <dbReference type="ARBA" id="ARBA00022898"/>
    </source>
</evidence>
<keyword evidence="10" id="KW-0418">Kinase</keyword>
<dbReference type="SMART" id="SM00091">
    <property type="entry name" value="PAS"/>
    <property type="match status" value="1"/>
</dbReference>
<feature type="domain" description="Histidine kinase" evidence="18">
    <location>
        <begin position="611"/>
        <end position="851"/>
    </location>
</feature>
<keyword evidence="12" id="KW-0784">Thiamine biosynthesis</keyword>